<dbReference type="EMBL" id="BPLQ01014119">
    <property type="protein sequence ID" value="GIY77413.1"/>
    <property type="molecule type" value="Genomic_DNA"/>
</dbReference>
<reference evidence="1 2" key="1">
    <citation type="submission" date="2021-06" db="EMBL/GenBank/DDBJ databases">
        <title>Caerostris darwini draft genome.</title>
        <authorList>
            <person name="Kono N."/>
            <person name="Arakawa K."/>
        </authorList>
    </citation>
    <scope>NUCLEOTIDE SEQUENCE [LARGE SCALE GENOMIC DNA]</scope>
</reference>
<comment type="caution">
    <text evidence="1">The sequence shown here is derived from an EMBL/GenBank/DDBJ whole genome shotgun (WGS) entry which is preliminary data.</text>
</comment>
<dbReference type="AlphaFoldDB" id="A0AAV4W581"/>
<evidence type="ECO:0008006" key="3">
    <source>
        <dbReference type="Google" id="ProtNLM"/>
    </source>
</evidence>
<organism evidence="1 2">
    <name type="scientific">Caerostris darwini</name>
    <dbReference type="NCBI Taxonomy" id="1538125"/>
    <lineage>
        <taxon>Eukaryota</taxon>
        <taxon>Metazoa</taxon>
        <taxon>Ecdysozoa</taxon>
        <taxon>Arthropoda</taxon>
        <taxon>Chelicerata</taxon>
        <taxon>Arachnida</taxon>
        <taxon>Araneae</taxon>
        <taxon>Araneomorphae</taxon>
        <taxon>Entelegynae</taxon>
        <taxon>Araneoidea</taxon>
        <taxon>Araneidae</taxon>
        <taxon>Caerostris</taxon>
    </lineage>
</organism>
<protein>
    <recommendedName>
        <fullName evidence="3">Galectin</fullName>
    </recommendedName>
</protein>
<keyword evidence="2" id="KW-1185">Reference proteome</keyword>
<dbReference type="Proteomes" id="UP001054837">
    <property type="component" value="Unassembled WGS sequence"/>
</dbReference>
<evidence type="ECO:0000313" key="2">
    <source>
        <dbReference type="Proteomes" id="UP001054837"/>
    </source>
</evidence>
<proteinExistence type="predicted"/>
<evidence type="ECO:0000313" key="1">
    <source>
        <dbReference type="EMBL" id="GIY77413.1"/>
    </source>
</evidence>
<accession>A0AAV4W581</accession>
<name>A0AAV4W581_9ARAC</name>
<gene>
    <name evidence="1" type="ORF">CDAR_481061</name>
</gene>
<sequence length="123" mass="14011">MILKGRKLNLISKFKFPKGGFSPNSILLYTEIENSQNLFPSNCKILFRSPKSGDWWQGGRLFPRGKSSSFNYAINSRVYVAGRIRLGLRNHSPNSHLRSTLAKLMHIGVCDIFGEPTYFEKTD</sequence>